<keyword evidence="2 4" id="KW-0863">Zinc-finger</keyword>
<evidence type="ECO:0000259" key="5">
    <source>
        <dbReference type="PROSITE" id="PS50865"/>
    </source>
</evidence>
<dbReference type="GO" id="GO:0008270">
    <property type="term" value="F:zinc ion binding"/>
    <property type="evidence" value="ECO:0007669"/>
    <property type="project" value="UniProtKB-KW"/>
</dbReference>
<dbReference type="EMBL" id="RYZI01000104">
    <property type="protein sequence ID" value="RWA10726.1"/>
    <property type="molecule type" value="Genomic_DNA"/>
</dbReference>
<evidence type="ECO:0000256" key="3">
    <source>
        <dbReference type="ARBA" id="ARBA00022833"/>
    </source>
</evidence>
<keyword evidence="7" id="KW-1185">Reference proteome</keyword>
<evidence type="ECO:0000313" key="6">
    <source>
        <dbReference type="EMBL" id="RWA10726.1"/>
    </source>
</evidence>
<evidence type="ECO:0000313" key="7">
    <source>
        <dbReference type="Proteomes" id="UP000286045"/>
    </source>
</evidence>
<keyword evidence="3" id="KW-0862">Zinc</keyword>
<dbReference type="InterPro" id="IPR027796">
    <property type="entry name" value="OTT_1508_deam-like"/>
</dbReference>
<dbReference type="Proteomes" id="UP000286045">
    <property type="component" value="Unassembled WGS sequence"/>
</dbReference>
<proteinExistence type="predicted"/>
<dbReference type="SUPFAM" id="SSF144232">
    <property type="entry name" value="HIT/MYND zinc finger-like"/>
    <property type="match status" value="1"/>
</dbReference>
<dbReference type="Gene3D" id="6.10.140.2220">
    <property type="match status" value="1"/>
</dbReference>
<accession>A0A439D8L5</accession>
<sequence length="934" mass="106336">MTRVRVIDPFPDLPYVRDASAWFPPEIESEITTLAAWCQIKQQQREPLSSVYNGQDDREEALDDEECTNLLGPLTLDSEASIKREFLDRLAELLCYSKNPALITSTALIYSDEEVTVVAARNSSNGQTWLDKDITMLEYLAEVLEQIASNKSFELDPLPAVQSTLIRYYSDRIRHHAKEAMSVVKGDASWDNFKDKMCGEAVSGLLCVDDFASGVDFLARLSDFHDVMEAGLTKKKKLRLMQELQYIRRPIQGTVAFAHVAQRLPGFRKIKIVLLKSLPPRKVKTWKFPFGEFTVTTQLKAKLCDEFGKRKHIHAEMMLMTYLLSSNNPSSEVFPYLGVSKKTCLLCGNMLQEMGIFGTRGNHGKCYSQWTLPYALGVSPEITDKLRIAVERIRSLLRAKNDVPHRDAEKESAIVDSAPPRYETHETLFNRVVQDPKLITREAEWFAMIRRRNRKSETNSVGNGSPDNSELIPLVTAASETGSKDKGVQGASLRACALCKNTRKLNHTCGRCKTAVYCDFDCYRSDWYRHKFSCILGRPLDATDYLVLACHTKEFPQDDNVVRQYGFMCFDSGKDRARLFELYIRLVVEWGIDEEELRDAVEMDELKEMIMFQCSQTMDFVMLSDMQWLESKREFKANGEGMGPIALINAAREDLLTPDDRDLPILELDPPAKREALLFYAQIRNGFKPDVDEDNWISCGFCTAANPESEERLCSAYSLLMERCSFDEFWNAMARSTIVDLFEKYGLADKILQMRNFSTLMAAVSKCHPSVWELKRFTRVDSSDPFRAVVVDYGFMNCENAHQRIQLREMYQKYFDDGQDEMRLHEACIAGELAIFLKSALGSLEVPVGLLSNPYPLENCPLKGMVAKSVIVYPESLSNQLGTPADGAMIFTIPDAENKAMNEYVYDKASFLGLRLRVGYFRSKGQVMEQMTFH</sequence>
<protein>
    <recommendedName>
        <fullName evidence="5">MYND-type domain-containing protein</fullName>
    </recommendedName>
</protein>
<reference evidence="6 7" key="1">
    <citation type="submission" date="2018-12" db="EMBL/GenBank/DDBJ databases">
        <title>Draft genome sequence of Xylaria grammica IHI A82.</title>
        <authorList>
            <person name="Buettner E."/>
            <person name="Kellner H."/>
        </authorList>
    </citation>
    <scope>NUCLEOTIDE SEQUENCE [LARGE SCALE GENOMIC DNA]</scope>
    <source>
        <strain evidence="6 7">IHI A82</strain>
    </source>
</reference>
<evidence type="ECO:0000256" key="2">
    <source>
        <dbReference type="ARBA" id="ARBA00022771"/>
    </source>
</evidence>
<dbReference type="PROSITE" id="PS50865">
    <property type="entry name" value="ZF_MYND_2"/>
    <property type="match status" value="1"/>
</dbReference>
<evidence type="ECO:0000256" key="4">
    <source>
        <dbReference type="PROSITE-ProRule" id="PRU00134"/>
    </source>
</evidence>
<dbReference type="InterPro" id="IPR002893">
    <property type="entry name" value="Znf_MYND"/>
</dbReference>
<gene>
    <name evidence="6" type="ORF">EKO27_g4393</name>
</gene>
<dbReference type="Pfam" id="PF14441">
    <property type="entry name" value="OTT_1508_deam"/>
    <property type="match status" value="1"/>
</dbReference>
<keyword evidence="1" id="KW-0479">Metal-binding</keyword>
<organism evidence="6 7">
    <name type="scientific">Xylaria grammica</name>
    <dbReference type="NCBI Taxonomy" id="363999"/>
    <lineage>
        <taxon>Eukaryota</taxon>
        <taxon>Fungi</taxon>
        <taxon>Dikarya</taxon>
        <taxon>Ascomycota</taxon>
        <taxon>Pezizomycotina</taxon>
        <taxon>Sordariomycetes</taxon>
        <taxon>Xylariomycetidae</taxon>
        <taxon>Xylariales</taxon>
        <taxon>Xylariaceae</taxon>
        <taxon>Xylaria</taxon>
    </lineage>
</organism>
<evidence type="ECO:0000256" key="1">
    <source>
        <dbReference type="ARBA" id="ARBA00022723"/>
    </source>
</evidence>
<comment type="caution">
    <text evidence="6">The sequence shown here is derived from an EMBL/GenBank/DDBJ whole genome shotgun (WGS) entry which is preliminary data.</text>
</comment>
<dbReference type="AlphaFoldDB" id="A0A439D8L5"/>
<dbReference type="STRING" id="363999.A0A439D8L5"/>
<dbReference type="PROSITE" id="PS01360">
    <property type="entry name" value="ZF_MYND_1"/>
    <property type="match status" value="1"/>
</dbReference>
<dbReference type="Pfam" id="PF01753">
    <property type="entry name" value="zf-MYND"/>
    <property type="match status" value="1"/>
</dbReference>
<name>A0A439D8L5_9PEZI</name>
<feature type="domain" description="MYND-type" evidence="5">
    <location>
        <begin position="496"/>
        <end position="534"/>
    </location>
</feature>